<dbReference type="SUPFAM" id="SSF54106">
    <property type="entry name" value="LysM domain"/>
    <property type="match status" value="1"/>
</dbReference>
<comment type="caution">
    <text evidence="4">The sequence shown here is derived from an EMBL/GenBank/DDBJ whole genome shotgun (WGS) entry which is preliminary data.</text>
</comment>
<gene>
    <name evidence="4" type="ORF">ACEZDG_18125</name>
</gene>
<dbReference type="InterPro" id="IPR005490">
    <property type="entry name" value="LD_TPept_cat_dom"/>
</dbReference>
<dbReference type="Proteomes" id="UP001592582">
    <property type="component" value="Unassembled WGS sequence"/>
</dbReference>
<evidence type="ECO:0000313" key="5">
    <source>
        <dbReference type="Proteomes" id="UP001592582"/>
    </source>
</evidence>
<dbReference type="PROSITE" id="PS51782">
    <property type="entry name" value="LYSM"/>
    <property type="match status" value="1"/>
</dbReference>
<feature type="chain" id="PRO_5045966018" evidence="2">
    <location>
        <begin position="48"/>
        <end position="310"/>
    </location>
</feature>
<proteinExistence type="predicted"/>
<keyword evidence="2" id="KW-0732">Signal</keyword>
<dbReference type="InterPro" id="IPR036779">
    <property type="entry name" value="LysM_dom_sf"/>
</dbReference>
<dbReference type="Pfam" id="PF01476">
    <property type="entry name" value="LysM"/>
    <property type="match status" value="1"/>
</dbReference>
<dbReference type="PANTHER" id="PTHR38589">
    <property type="entry name" value="BLR0621 PROTEIN"/>
    <property type="match status" value="1"/>
</dbReference>
<evidence type="ECO:0000256" key="2">
    <source>
        <dbReference type="SAM" id="SignalP"/>
    </source>
</evidence>
<feature type="region of interest" description="Disordered" evidence="1">
    <location>
        <begin position="1"/>
        <end position="20"/>
    </location>
</feature>
<feature type="domain" description="LysM" evidence="3">
    <location>
        <begin position="53"/>
        <end position="99"/>
    </location>
</feature>
<dbReference type="Pfam" id="PF03734">
    <property type="entry name" value="YkuD"/>
    <property type="match status" value="1"/>
</dbReference>
<name>A0ABV6VBV0_9ACTN</name>
<dbReference type="PANTHER" id="PTHR38589:SF1">
    <property type="entry name" value="BLR0621 PROTEIN"/>
    <property type="match status" value="1"/>
</dbReference>
<dbReference type="EMBL" id="JBHEZX010000007">
    <property type="protein sequence ID" value="MFC1411182.1"/>
    <property type="molecule type" value="Genomic_DNA"/>
</dbReference>
<dbReference type="RefSeq" id="WP_380510316.1">
    <property type="nucleotide sequence ID" value="NZ_JBHEZX010000007.1"/>
</dbReference>
<protein>
    <submittedName>
        <fullName evidence="4">LysM peptidoglycan-binding domain-containing protein</fullName>
    </submittedName>
</protein>
<dbReference type="InterPro" id="IPR018392">
    <property type="entry name" value="LysM"/>
</dbReference>
<organism evidence="4 5">
    <name type="scientific">Streptacidiphilus alkalitolerans</name>
    <dbReference type="NCBI Taxonomy" id="3342712"/>
    <lineage>
        <taxon>Bacteria</taxon>
        <taxon>Bacillati</taxon>
        <taxon>Actinomycetota</taxon>
        <taxon>Actinomycetes</taxon>
        <taxon>Kitasatosporales</taxon>
        <taxon>Streptomycetaceae</taxon>
        <taxon>Streptacidiphilus</taxon>
    </lineage>
</organism>
<feature type="signal peptide" evidence="2">
    <location>
        <begin position="1"/>
        <end position="47"/>
    </location>
</feature>
<sequence>MSTPAPRQARRPSKPTPCRGAATTAVCTAAALVSALVSVLLGGTAQAATSAVLTYTVKAGDTLSGIAAREHVPGGWSALAKRNHIGSPYVIRPGEKLVLPAGSYAAKPPASPFPVAVALGRATQVITVKASGTTATVTAWQKSGTKWAAKYTTKAARIGAKGLVNGATRKQGTYTTPTGSYTVTQGFGLGADPGTRMPYHRVTSVDWWVEDPTSAYYNQMRTSVQGGFHLTEAGDDGSEHLVNHPVQYHNVLVINYNTKPVVKGRGAGIFLHDLGTTSAPTAGCVALPASVMTQIMKWIDPAQHPVIAIG</sequence>
<evidence type="ECO:0000313" key="4">
    <source>
        <dbReference type="EMBL" id="MFC1411182.1"/>
    </source>
</evidence>
<evidence type="ECO:0000256" key="1">
    <source>
        <dbReference type="SAM" id="MobiDB-lite"/>
    </source>
</evidence>
<keyword evidence="5" id="KW-1185">Reference proteome</keyword>
<accession>A0ABV6VBV0</accession>
<evidence type="ECO:0000259" key="3">
    <source>
        <dbReference type="PROSITE" id="PS51782"/>
    </source>
</evidence>
<dbReference type="CDD" id="cd00118">
    <property type="entry name" value="LysM"/>
    <property type="match status" value="1"/>
</dbReference>
<dbReference type="SMART" id="SM00257">
    <property type="entry name" value="LysM"/>
    <property type="match status" value="1"/>
</dbReference>
<dbReference type="Gene3D" id="3.10.350.10">
    <property type="entry name" value="LysM domain"/>
    <property type="match status" value="1"/>
</dbReference>
<reference evidence="4 5" key="1">
    <citation type="submission" date="2024-09" db="EMBL/GenBank/DDBJ databases">
        <authorList>
            <person name="Lee S.D."/>
        </authorList>
    </citation>
    <scope>NUCLEOTIDE SEQUENCE [LARGE SCALE GENOMIC DNA]</scope>
    <source>
        <strain evidence="4 5">N1-1</strain>
    </source>
</reference>